<sequence>MKLHLDQHKLQRLLDRPRPETAVDRLYREGSVFFVGGALPVYQTLETMLASFCLAATGLFHVSFAGGDGFRQGEELARQLKKNFSVRLLGRLAGPLPAEAGLRAYAAGVDLLDIPSGAADTEPAVWEALLTAREVFPRWGVASTLRGGAPPATTRRAIDRLLAGGIVPLLTLDAAPPAELALLFRHLLTGWERHGVALPPYLPLLDLTTPLVAAAPAGRWRGLLERLRDRQLLAAADWRRRLRVSGGDASFDSAGL</sequence>
<evidence type="ECO:0000313" key="1">
    <source>
        <dbReference type="EMBL" id="BDV42131.1"/>
    </source>
</evidence>
<keyword evidence="2" id="KW-1185">Reference proteome</keyword>
<dbReference type="Proteomes" id="UP001317705">
    <property type="component" value="Chromosome"/>
</dbReference>
<proteinExistence type="predicted"/>
<gene>
    <name evidence="1" type="ORF">GURASL_10540</name>
</gene>
<name>A0ABN6VTI4_9BACT</name>
<dbReference type="EMBL" id="AP027151">
    <property type="protein sequence ID" value="BDV42131.1"/>
    <property type="molecule type" value="Genomic_DNA"/>
</dbReference>
<organism evidence="1 2">
    <name type="scientific">Geotalea uraniireducens</name>
    <dbReference type="NCBI Taxonomy" id="351604"/>
    <lineage>
        <taxon>Bacteria</taxon>
        <taxon>Pseudomonadati</taxon>
        <taxon>Thermodesulfobacteriota</taxon>
        <taxon>Desulfuromonadia</taxon>
        <taxon>Geobacterales</taxon>
        <taxon>Geobacteraceae</taxon>
        <taxon>Geotalea</taxon>
    </lineage>
</organism>
<evidence type="ECO:0008006" key="3">
    <source>
        <dbReference type="Google" id="ProtNLM"/>
    </source>
</evidence>
<accession>A0ABN6VTI4</accession>
<dbReference type="RefSeq" id="WP_282002391.1">
    <property type="nucleotide sequence ID" value="NZ_AP027151.1"/>
</dbReference>
<evidence type="ECO:0000313" key="2">
    <source>
        <dbReference type="Proteomes" id="UP001317705"/>
    </source>
</evidence>
<reference evidence="1 2" key="1">
    <citation type="submission" date="2022-12" db="EMBL/GenBank/DDBJ databases">
        <title>Polyphasic characterization of Geotalea uranireducens NIT-SL11 newly isolated from a complex of sewage sludge and microbially reduced graphene oxide.</title>
        <authorList>
            <person name="Xie L."/>
            <person name="Yoshida N."/>
            <person name="Meng L."/>
        </authorList>
    </citation>
    <scope>NUCLEOTIDE SEQUENCE [LARGE SCALE GENOMIC DNA]</scope>
    <source>
        <strain evidence="1 2">NIT-SL11</strain>
    </source>
</reference>
<protein>
    <recommendedName>
        <fullName evidence="3">Radical SAM protein</fullName>
    </recommendedName>
</protein>